<evidence type="ECO:0000256" key="4">
    <source>
        <dbReference type="ARBA" id="ARBA00022741"/>
    </source>
</evidence>
<protein>
    <submittedName>
        <fullName evidence="7">PC</fullName>
        <ecNumber evidence="7">6.4.1.1</ecNumber>
    </submittedName>
</protein>
<dbReference type="PROSITE" id="PS50975">
    <property type="entry name" value="ATP_GRASP"/>
    <property type="match status" value="1"/>
</dbReference>
<dbReference type="PANTHER" id="PTHR43778">
    <property type="entry name" value="PYRUVATE CARBOXYLASE"/>
    <property type="match status" value="1"/>
</dbReference>
<evidence type="ECO:0000256" key="3">
    <source>
        <dbReference type="ARBA" id="ARBA00022723"/>
    </source>
</evidence>
<dbReference type="PROSITE" id="PS00867">
    <property type="entry name" value="CPSASE_2"/>
    <property type="match status" value="1"/>
</dbReference>
<dbReference type="PROSITE" id="PS00188">
    <property type="entry name" value="BIOTIN"/>
    <property type="match status" value="1"/>
</dbReference>
<dbReference type="FunFam" id="3.30.470.20:FF:000012">
    <property type="entry name" value="Pyruvate carboxylase"/>
    <property type="match status" value="1"/>
</dbReference>
<dbReference type="InterPro" id="IPR016185">
    <property type="entry name" value="PreATP-grasp_dom_sf"/>
</dbReference>
<dbReference type="OrthoDB" id="2157354at2759"/>
<dbReference type="EC" id="6.4.1.1" evidence="7"/>
<sequence length="1807" mass="200633">MHNKFELGRTTSCFGDEQSLPLTLYYGGDHQFLSDLLNNGGVNLEKNYPQEQQKNLLSIAVDNRDIESLRLILASSGANDSLGQSPLSAFVSSLNANPTNRDIEIITLFLKSGADSKAKVVKKNKAEFHPLSSNRVQEGILKDVYDILNKADFSNEAEKSRLLKKFKTTLGYLKDEQITASPPSGVLSPLQRACELGLVDFVQVLLDKGHNPNVHSSGTTPAVILASKSARSNVLKLLAEHGKTDFGANKDGETVLHAILRKPYSGSLSEVMDYENAWETLVEIRSEYPTINHELSSVINSTDELLNTPLHYATQCWSQKVVRSLLELGSNIGMKNSYGEIPVDRILSETLEDFFSSYCLEHEGNIANEDLRITVKYDFLAPPVHDKAEGEELLPETDVLWHMSQNSNHRRLLKHPVITSFLWMKWKRISGSYNKNLLFYFLYVLFFNMVHICAICCFIKENCSEINNTDGFIKENCHEINNTDGFILFDNRPSMPFDVKVLWYIVAVMSGMLAFRELLQFGVAPRRYVFSPENWIEIAVVGLAVTLLSAGAYGCNISLKRHAAAIVIVLSWSEMVTMIGRHPKLSTPFKTFTMFVGELEFSDLPISTPVGYLFLISFVFLIVVVMMNLLNGLAVSDTGVIREEAEIHSIVSQVDVISYLEAMLLGDPFNFLSNWPTFVWASKFPRLQPWKPIARKLEEPVFRTLLWIWLKFMIEDIWIIINTTEIEDFCILPLDCVPSYSGINISGRRIHSLNNRSSRGYSTGNTPVIKPIRSILVANRGEIAVRVFRACTEMGIRSVAIFSEQDKMQIHRLKADEGYLIGQGMDPVAAYLNIPEIIEIAKANNVDAIHPGYGFLSERSDFAAACEEGGIKFIGPSAKVMARMGDKVAARQTAIDANLPIIPGTDSALTEAEEAYEFCKKHGVPVILKAAFGGGGRGMRVVTKLEDVPGQFERAHSEAIKAFGNGSIFIERYVQHPRHIEVQIMGDKYGNTVHLFERDCSVQRRHQKVVEIAPAPNLDPVIRQKILDDAVHLCKHVGYSNAGTVEFLVEPSTGQHFFMEVNARLQVEHTVTEEITCVDLVQTQIKVEEGHSLPDLNLNQESIQHHGYAIQCRLTTEDPAKNFQPDTGRIEVFRSGEGMGIRLDSASAFAGAIISPYYDSLLVKVIARASTLEATCSKLSRSLKEFRIRGVKTNIPFVLNVLQHPDFVNAAVDTWFIDDNPQLFQFVPSQNRAQKLLNYLGNVIVNGPSTPIVTDIPPAEIDVQVPHFPIETPPPGLRDLLKREGPEAFAKAVRNHKGTLLTDTTFRDAHQSLLATRVRTFDLLKISPFVAQKFPNQLYSLENWEGATFDVSMRFLHECPWERLQQMRALVPNIPFQMLLRGANAVGYTSYPDNVIYKFCDLAVKTDAVGKAGGVIEGAISYTGDVTDPSKTKYDLKYYLKLADELVKAGIHVLYIPIHIHTHDTSGAGVASMINCAKAGADIVDVAVDSMSGMTSQPSMGAFVASLTGSPQEVKGAVMDDISRYSSFWEQTRTLYGPFECTKTMRSGTFSLGLGDQFMDVKKKYAQANQILGDIVKVTPSSKIVGDLAQFMVQNNLSRKEVEERASELSFPQSVIEFLQGYIGQPYGGFPEPFRSNVIKGGPVVEGRPGVELDPIDFDDLQEKLKLKFGDGISELDKSIWTLTIERGKTLAIKTLACSADLNSEGQREVFFELNGQLRSVFITDKSSKEGQIVALKADPTNVGHVGAPMKGDIIDVKVKSGDKVSKGDVVAIISAMKMEMAVQATLDGVVGSIEVKKGQKSSINEY</sequence>
<keyword evidence="8" id="KW-1185">Reference proteome</keyword>
<evidence type="ECO:0000256" key="6">
    <source>
        <dbReference type="ARBA" id="ARBA00023267"/>
    </source>
</evidence>
<dbReference type="Gene3D" id="1.10.472.90">
    <property type="entry name" value="Conserved carboxylase domain"/>
    <property type="match status" value="1"/>
</dbReference>
<dbReference type="InterPro" id="IPR002110">
    <property type="entry name" value="Ankyrin_rpt"/>
</dbReference>
<dbReference type="InterPro" id="IPR005481">
    <property type="entry name" value="BC-like_N"/>
</dbReference>
<dbReference type="Gene3D" id="2.40.50.100">
    <property type="match status" value="1"/>
</dbReference>
<dbReference type="PROSITE" id="PS50968">
    <property type="entry name" value="BIOTINYL_LIPOYL"/>
    <property type="match status" value="1"/>
</dbReference>
<dbReference type="EMBL" id="HG994586">
    <property type="protein sequence ID" value="CAF3002281.1"/>
    <property type="molecule type" value="Genomic_DNA"/>
</dbReference>
<keyword evidence="3" id="KW-0479">Metal-binding</keyword>
<dbReference type="Pfam" id="PF02785">
    <property type="entry name" value="Biotin_carb_C"/>
    <property type="match status" value="1"/>
</dbReference>
<gene>
    <name evidence="7" type="ORF">LSAA_12756</name>
</gene>
<proteinExistence type="predicted"/>
<dbReference type="SMART" id="SM00878">
    <property type="entry name" value="Biotin_carb_C"/>
    <property type="match status" value="1"/>
</dbReference>
<evidence type="ECO:0000313" key="8">
    <source>
        <dbReference type="Proteomes" id="UP000675881"/>
    </source>
</evidence>
<dbReference type="Gene3D" id="3.30.470.20">
    <property type="entry name" value="ATP-grasp fold, B domain"/>
    <property type="match status" value="1"/>
</dbReference>
<dbReference type="InterPro" id="IPR003379">
    <property type="entry name" value="Carboxylase_cons_dom"/>
</dbReference>
<dbReference type="SMART" id="SM00248">
    <property type="entry name" value="ANK"/>
    <property type="match status" value="5"/>
</dbReference>
<dbReference type="SUPFAM" id="SSF48403">
    <property type="entry name" value="Ankyrin repeat"/>
    <property type="match status" value="1"/>
</dbReference>
<dbReference type="Pfam" id="PF00023">
    <property type="entry name" value="Ank"/>
    <property type="match status" value="1"/>
</dbReference>
<dbReference type="Pfam" id="PF00364">
    <property type="entry name" value="Biotin_lipoyl"/>
    <property type="match status" value="1"/>
</dbReference>
<dbReference type="SUPFAM" id="SSF56059">
    <property type="entry name" value="Glutathione synthetase ATP-binding domain-like"/>
    <property type="match status" value="1"/>
</dbReference>
<evidence type="ECO:0000313" key="7">
    <source>
        <dbReference type="EMBL" id="CAF3002281.1"/>
    </source>
</evidence>
<dbReference type="PROSITE" id="PS50297">
    <property type="entry name" value="ANK_REP_REGION"/>
    <property type="match status" value="1"/>
</dbReference>
<dbReference type="InterPro" id="IPR011053">
    <property type="entry name" value="Single_hybrid_motif"/>
</dbReference>
<dbReference type="GO" id="GO:0005524">
    <property type="term" value="F:ATP binding"/>
    <property type="evidence" value="ECO:0007669"/>
    <property type="project" value="UniProtKB-UniRule"/>
</dbReference>
<dbReference type="Pfam" id="PF02786">
    <property type="entry name" value="CPSase_L_D2"/>
    <property type="match status" value="1"/>
</dbReference>
<dbReference type="GO" id="GO:0009374">
    <property type="term" value="F:biotin binding"/>
    <property type="evidence" value="ECO:0007669"/>
    <property type="project" value="UniProtKB-ARBA"/>
</dbReference>
<keyword evidence="5" id="KW-0067">ATP-binding</keyword>
<dbReference type="Pfam" id="PF02436">
    <property type="entry name" value="PYC_OADA"/>
    <property type="match status" value="1"/>
</dbReference>
<dbReference type="SUPFAM" id="SSF89000">
    <property type="entry name" value="post-HMGL domain-like"/>
    <property type="match status" value="1"/>
</dbReference>
<evidence type="ECO:0000256" key="5">
    <source>
        <dbReference type="ARBA" id="ARBA00022840"/>
    </source>
</evidence>
<dbReference type="SUPFAM" id="SSF51246">
    <property type="entry name" value="Rudiment single hybrid motif"/>
    <property type="match status" value="1"/>
</dbReference>
<organism evidence="7 8">
    <name type="scientific">Lepeophtheirus salmonis</name>
    <name type="common">Salmon louse</name>
    <name type="synonym">Caligus salmonis</name>
    <dbReference type="NCBI Taxonomy" id="72036"/>
    <lineage>
        <taxon>Eukaryota</taxon>
        <taxon>Metazoa</taxon>
        <taxon>Ecdysozoa</taxon>
        <taxon>Arthropoda</taxon>
        <taxon>Crustacea</taxon>
        <taxon>Multicrustacea</taxon>
        <taxon>Hexanauplia</taxon>
        <taxon>Copepoda</taxon>
        <taxon>Siphonostomatoida</taxon>
        <taxon>Caligidae</taxon>
        <taxon>Lepeophtheirus</taxon>
    </lineage>
</organism>
<keyword evidence="4" id="KW-0547">Nucleotide-binding</keyword>
<dbReference type="SUPFAM" id="SSF51569">
    <property type="entry name" value="Aldolase"/>
    <property type="match status" value="1"/>
</dbReference>
<dbReference type="InterPro" id="IPR000089">
    <property type="entry name" value="Biotin_lipoyl"/>
</dbReference>
<evidence type="ECO:0000256" key="2">
    <source>
        <dbReference type="ARBA" id="ARBA00022598"/>
    </source>
</evidence>
<dbReference type="InterPro" id="IPR005479">
    <property type="entry name" value="CPAse_ATP-bd"/>
</dbReference>
<dbReference type="InterPro" id="IPR013785">
    <property type="entry name" value="Aldolase_TIM"/>
</dbReference>
<accession>A0A7R8HCH2</accession>
<dbReference type="SUPFAM" id="SSF51230">
    <property type="entry name" value="Single hybrid motif"/>
    <property type="match status" value="1"/>
</dbReference>
<dbReference type="GO" id="GO:0046872">
    <property type="term" value="F:metal ion binding"/>
    <property type="evidence" value="ECO:0007669"/>
    <property type="project" value="UniProtKB-KW"/>
</dbReference>
<dbReference type="NCBIfam" id="NF009554">
    <property type="entry name" value="PRK12999.1"/>
    <property type="match status" value="1"/>
</dbReference>
<dbReference type="PROSITE" id="PS00866">
    <property type="entry name" value="CPSASE_1"/>
    <property type="match status" value="1"/>
</dbReference>
<dbReference type="SUPFAM" id="SSF52440">
    <property type="entry name" value="PreATP-grasp domain"/>
    <property type="match status" value="1"/>
</dbReference>
<dbReference type="Gene3D" id="1.25.40.20">
    <property type="entry name" value="Ankyrin repeat-containing domain"/>
    <property type="match status" value="2"/>
</dbReference>
<dbReference type="PROSITE" id="PS50979">
    <property type="entry name" value="BC"/>
    <property type="match status" value="1"/>
</dbReference>
<reference evidence="7" key="1">
    <citation type="submission" date="2021-02" db="EMBL/GenBank/DDBJ databases">
        <authorList>
            <person name="Bekaert M."/>
        </authorList>
    </citation>
    <scope>NUCLEOTIDE SEQUENCE</scope>
    <source>
        <strain evidence="7">IoA-00</strain>
    </source>
</reference>
<dbReference type="PROSITE" id="PS50088">
    <property type="entry name" value="ANK_REPEAT"/>
    <property type="match status" value="1"/>
</dbReference>
<dbReference type="InterPro" id="IPR011764">
    <property type="entry name" value="Biotin_carboxylation_dom"/>
</dbReference>
<dbReference type="FunFam" id="3.40.50.20:FF:000010">
    <property type="entry name" value="Propionyl-CoA carboxylase subunit alpha"/>
    <property type="match status" value="1"/>
</dbReference>
<evidence type="ECO:0000256" key="1">
    <source>
        <dbReference type="ARBA" id="ARBA00001953"/>
    </source>
</evidence>
<dbReference type="CDD" id="cd06850">
    <property type="entry name" value="biotinyl_domain"/>
    <property type="match status" value="1"/>
</dbReference>
<dbReference type="PANTHER" id="PTHR43778:SF2">
    <property type="entry name" value="PYRUVATE CARBOXYLASE, MITOCHONDRIAL"/>
    <property type="match status" value="1"/>
</dbReference>
<dbReference type="GO" id="GO:0006094">
    <property type="term" value="P:gluconeogenesis"/>
    <property type="evidence" value="ECO:0007669"/>
    <property type="project" value="TreeGrafter"/>
</dbReference>
<dbReference type="Pfam" id="PF00289">
    <property type="entry name" value="Biotin_carb_N"/>
    <property type="match status" value="1"/>
</dbReference>
<keyword evidence="2 7" id="KW-0436">Ligase</keyword>
<dbReference type="Proteomes" id="UP000675881">
    <property type="component" value="Chromosome 7"/>
</dbReference>
<dbReference type="InterPro" id="IPR005482">
    <property type="entry name" value="Biotin_COase_C"/>
</dbReference>
<dbReference type="Gene3D" id="3.10.600.10">
    <property type="entry name" value="pyruvate carboxylase f1077a mutant domain"/>
    <property type="match status" value="2"/>
</dbReference>
<dbReference type="CDD" id="cd07937">
    <property type="entry name" value="DRE_TIM_PC_TC_5S"/>
    <property type="match status" value="1"/>
</dbReference>
<keyword evidence="6" id="KW-0092">Biotin</keyword>
<dbReference type="GO" id="GO:0005737">
    <property type="term" value="C:cytoplasm"/>
    <property type="evidence" value="ECO:0007669"/>
    <property type="project" value="TreeGrafter"/>
</dbReference>
<dbReference type="InterPro" id="IPR011761">
    <property type="entry name" value="ATP-grasp"/>
</dbReference>
<comment type="cofactor">
    <cofactor evidence="1">
        <name>biotin</name>
        <dbReference type="ChEBI" id="CHEBI:57586"/>
    </cofactor>
</comment>
<dbReference type="GO" id="GO:0004736">
    <property type="term" value="F:pyruvate carboxylase activity"/>
    <property type="evidence" value="ECO:0007669"/>
    <property type="project" value="UniProtKB-EC"/>
</dbReference>
<dbReference type="InterPro" id="IPR001882">
    <property type="entry name" value="Biotin_BS"/>
</dbReference>
<name>A0A7R8HCH2_LEPSM</name>
<dbReference type="FunFam" id="3.30.1490.20:FF:000018">
    <property type="entry name" value="Biotin carboxylase"/>
    <property type="match status" value="1"/>
</dbReference>
<dbReference type="InterPro" id="IPR055268">
    <property type="entry name" value="PCB-like"/>
</dbReference>
<dbReference type="InterPro" id="IPR011054">
    <property type="entry name" value="Rudment_hybrid_motif"/>
</dbReference>
<dbReference type="Gene3D" id="3.20.20.70">
    <property type="entry name" value="Aldolase class I"/>
    <property type="match status" value="2"/>
</dbReference>
<dbReference type="InterPro" id="IPR036770">
    <property type="entry name" value="Ankyrin_rpt-contain_sf"/>
</dbReference>